<sequence>SFLTISKNKKYLFSVGELDNIRNSKISSYKINKSKKCLEFINSASCNGLGPCHITIDDSGKYIYTANYSGKSVSFLPVSEFGKLFDSPIVMHHGKGSNVNKSRQIDSHPHSVNIDPTNKYLIVPDLGQDKIYMYTIDQISGYLNKKNMNYVNTRPGSGPRHVVFHPNQKILYVINELDSTIDNYKIDYNNQTLSLISSISTLPENSKVKSTCADIHISPNGKYLYGSNRGHDSIVSYKIDKITGKLTNIGIFKTNGKTPRNFCLDPSGKYILVGNQDS</sequence>
<reference evidence="2" key="1">
    <citation type="submission" date="2018-05" db="EMBL/GenBank/DDBJ databases">
        <authorList>
            <person name="Lanie J.A."/>
            <person name="Ng W.-L."/>
            <person name="Kazmierczak K.M."/>
            <person name="Andrzejewski T.M."/>
            <person name="Davidsen T.M."/>
            <person name="Wayne K.J."/>
            <person name="Tettelin H."/>
            <person name="Glass J.I."/>
            <person name="Rusch D."/>
            <person name="Podicherti R."/>
            <person name="Tsui H.-C.T."/>
            <person name="Winkler M.E."/>
        </authorList>
    </citation>
    <scope>NUCLEOTIDE SEQUENCE</scope>
</reference>
<dbReference type="InterPro" id="IPR050282">
    <property type="entry name" value="Cycloisomerase_2"/>
</dbReference>
<dbReference type="SUPFAM" id="SSF51004">
    <property type="entry name" value="C-terminal (heme d1) domain of cytochrome cd1-nitrite reductase"/>
    <property type="match status" value="1"/>
</dbReference>
<evidence type="ECO:0008006" key="3">
    <source>
        <dbReference type="Google" id="ProtNLM"/>
    </source>
</evidence>
<gene>
    <name evidence="2" type="ORF">METZ01_LOCUS409556</name>
</gene>
<dbReference type="InterPro" id="IPR015943">
    <property type="entry name" value="WD40/YVTN_repeat-like_dom_sf"/>
</dbReference>
<dbReference type="Gene3D" id="2.130.10.10">
    <property type="entry name" value="YVTN repeat-like/Quinoprotein amine dehydrogenase"/>
    <property type="match status" value="1"/>
</dbReference>
<protein>
    <recommendedName>
        <fullName evidence="3">6-phosphogluconolactonase</fullName>
    </recommendedName>
</protein>
<dbReference type="InterPro" id="IPR019405">
    <property type="entry name" value="Lactonase_7-beta_prop"/>
</dbReference>
<dbReference type="PANTHER" id="PTHR30344">
    <property type="entry name" value="6-PHOSPHOGLUCONOLACTONASE-RELATED"/>
    <property type="match status" value="1"/>
</dbReference>
<feature type="non-terminal residue" evidence="2">
    <location>
        <position position="278"/>
    </location>
</feature>
<accession>A0A382WD39</accession>
<proteinExistence type="inferred from homology"/>
<dbReference type="PANTHER" id="PTHR30344:SF1">
    <property type="entry name" value="6-PHOSPHOGLUCONOLACTONASE"/>
    <property type="match status" value="1"/>
</dbReference>
<dbReference type="GO" id="GO:0017057">
    <property type="term" value="F:6-phosphogluconolactonase activity"/>
    <property type="evidence" value="ECO:0007669"/>
    <property type="project" value="TreeGrafter"/>
</dbReference>
<dbReference type="Pfam" id="PF10282">
    <property type="entry name" value="Lactonase"/>
    <property type="match status" value="1"/>
</dbReference>
<name>A0A382WD39_9ZZZZ</name>
<dbReference type="InterPro" id="IPR011048">
    <property type="entry name" value="Haem_d1_sf"/>
</dbReference>
<evidence type="ECO:0000313" key="2">
    <source>
        <dbReference type="EMBL" id="SVD56702.1"/>
    </source>
</evidence>
<comment type="similarity">
    <text evidence="1">Belongs to the cycloisomerase 2 family.</text>
</comment>
<evidence type="ECO:0000256" key="1">
    <source>
        <dbReference type="ARBA" id="ARBA00005564"/>
    </source>
</evidence>
<feature type="non-terminal residue" evidence="2">
    <location>
        <position position="1"/>
    </location>
</feature>
<dbReference type="AlphaFoldDB" id="A0A382WD39"/>
<dbReference type="EMBL" id="UINC01158905">
    <property type="protein sequence ID" value="SVD56702.1"/>
    <property type="molecule type" value="Genomic_DNA"/>
</dbReference>
<organism evidence="2">
    <name type="scientific">marine metagenome</name>
    <dbReference type="NCBI Taxonomy" id="408172"/>
    <lineage>
        <taxon>unclassified sequences</taxon>
        <taxon>metagenomes</taxon>
        <taxon>ecological metagenomes</taxon>
    </lineage>
</organism>